<sequence length="38" mass="4303">MGEHEQVALPRTRLWSIQLTGPGPQSQRPWDALFLGTQ</sequence>
<evidence type="ECO:0000313" key="1">
    <source>
        <dbReference type="EMBL" id="PNJ14282.1"/>
    </source>
</evidence>
<organism evidence="1">
    <name type="scientific">Pongo abelii</name>
    <name type="common">Sumatran orangutan</name>
    <name type="synonym">Pongo pygmaeus abelii</name>
    <dbReference type="NCBI Taxonomy" id="9601"/>
    <lineage>
        <taxon>Eukaryota</taxon>
        <taxon>Metazoa</taxon>
        <taxon>Chordata</taxon>
        <taxon>Craniata</taxon>
        <taxon>Vertebrata</taxon>
        <taxon>Euteleostomi</taxon>
        <taxon>Mammalia</taxon>
        <taxon>Eutheria</taxon>
        <taxon>Euarchontoglires</taxon>
        <taxon>Primates</taxon>
        <taxon>Haplorrhini</taxon>
        <taxon>Catarrhini</taxon>
        <taxon>Hominidae</taxon>
        <taxon>Pongo</taxon>
    </lineage>
</organism>
<protein>
    <submittedName>
        <fullName evidence="1">CCDC159 isoform 15</fullName>
    </submittedName>
</protein>
<proteinExistence type="predicted"/>
<reference evidence="1" key="1">
    <citation type="submission" date="2017-12" db="EMBL/GenBank/DDBJ databases">
        <title>High-resolution comparative analysis of great ape genomes.</title>
        <authorList>
            <person name="Pollen A."/>
            <person name="Hastie A."/>
            <person name="Hormozdiari F."/>
            <person name="Dougherty M."/>
            <person name="Liu R."/>
            <person name="Chaisson M."/>
            <person name="Hoppe E."/>
            <person name="Hill C."/>
            <person name="Pang A."/>
            <person name="Hillier L."/>
            <person name="Baker C."/>
            <person name="Armstrong J."/>
            <person name="Shendure J."/>
            <person name="Paten B."/>
            <person name="Wilson R."/>
            <person name="Chao H."/>
            <person name="Schneider V."/>
            <person name="Ventura M."/>
            <person name="Kronenberg Z."/>
            <person name="Murali S."/>
            <person name="Gordon D."/>
            <person name="Cantsilieris S."/>
            <person name="Munson K."/>
            <person name="Nelson B."/>
            <person name="Raja A."/>
            <person name="Underwood J."/>
            <person name="Diekhans M."/>
            <person name="Fiddes I."/>
            <person name="Haussler D."/>
            <person name="Eichler E."/>
        </authorList>
    </citation>
    <scope>NUCLEOTIDE SEQUENCE [LARGE SCALE GENOMIC DNA]</scope>
    <source>
        <strain evidence="1">Susie</strain>
    </source>
</reference>
<accession>A0A2J8S0J5</accession>
<dbReference type="EMBL" id="NDHI03003626">
    <property type="protein sequence ID" value="PNJ14282.1"/>
    <property type="molecule type" value="Genomic_DNA"/>
</dbReference>
<gene>
    <name evidence="1" type="ORF">CR201_G0047075</name>
</gene>
<comment type="caution">
    <text evidence="1">The sequence shown here is derived from an EMBL/GenBank/DDBJ whole genome shotgun (WGS) entry which is preliminary data.</text>
</comment>
<dbReference type="AlphaFoldDB" id="A0A2J8S0J5"/>
<name>A0A2J8S0J5_PONAB</name>